<dbReference type="Proteomes" id="UP000019471">
    <property type="component" value="Unassembled WGS sequence"/>
</dbReference>
<dbReference type="InterPro" id="IPR055493">
    <property type="entry name" value="DUF7065"/>
</dbReference>
<dbReference type="GeneID" id="19189067"/>
<evidence type="ECO:0000259" key="3">
    <source>
        <dbReference type="Pfam" id="PF23213"/>
    </source>
</evidence>
<evidence type="ECO:0000313" key="4">
    <source>
        <dbReference type="EMBL" id="EXJ71842.1"/>
    </source>
</evidence>
<dbReference type="Pfam" id="PF23212">
    <property type="entry name" value="DUF7064"/>
    <property type="match status" value="1"/>
</dbReference>
<name>W9WUK4_9EURO</name>
<organism evidence="4 5">
    <name type="scientific">Cladophialophora psammophila CBS 110553</name>
    <dbReference type="NCBI Taxonomy" id="1182543"/>
    <lineage>
        <taxon>Eukaryota</taxon>
        <taxon>Fungi</taxon>
        <taxon>Dikarya</taxon>
        <taxon>Ascomycota</taxon>
        <taxon>Pezizomycotina</taxon>
        <taxon>Eurotiomycetes</taxon>
        <taxon>Chaetothyriomycetidae</taxon>
        <taxon>Chaetothyriales</taxon>
        <taxon>Herpotrichiellaceae</taxon>
        <taxon>Cladophialophora</taxon>
    </lineage>
</organism>
<proteinExistence type="predicted"/>
<feature type="domain" description="DUF7065" evidence="3">
    <location>
        <begin position="2"/>
        <end position="181"/>
    </location>
</feature>
<accession>W9WUK4</accession>
<dbReference type="OrthoDB" id="10003767at2759"/>
<feature type="domain" description="DUF7064" evidence="2">
    <location>
        <begin position="185"/>
        <end position="307"/>
    </location>
</feature>
<keyword evidence="5" id="KW-1185">Reference proteome</keyword>
<comment type="caution">
    <text evidence="4">The sequence shown here is derived from an EMBL/GenBank/DDBJ whole genome shotgun (WGS) entry which is preliminary data.</text>
</comment>
<evidence type="ECO:0000259" key="2">
    <source>
        <dbReference type="Pfam" id="PF23212"/>
    </source>
</evidence>
<evidence type="ECO:0000313" key="5">
    <source>
        <dbReference type="Proteomes" id="UP000019471"/>
    </source>
</evidence>
<dbReference type="InterPro" id="IPR055492">
    <property type="entry name" value="DUF7064"/>
</dbReference>
<reference evidence="4 5" key="1">
    <citation type="submission" date="2013-03" db="EMBL/GenBank/DDBJ databases">
        <title>The Genome Sequence of Cladophialophora psammophila CBS 110553.</title>
        <authorList>
            <consortium name="The Broad Institute Genomics Platform"/>
            <person name="Cuomo C."/>
            <person name="de Hoog S."/>
            <person name="Gorbushina A."/>
            <person name="Walker B."/>
            <person name="Young S.K."/>
            <person name="Zeng Q."/>
            <person name="Gargeya S."/>
            <person name="Fitzgerald M."/>
            <person name="Haas B."/>
            <person name="Abouelleil A."/>
            <person name="Allen A.W."/>
            <person name="Alvarado L."/>
            <person name="Arachchi H.M."/>
            <person name="Berlin A.M."/>
            <person name="Chapman S.B."/>
            <person name="Gainer-Dewar J."/>
            <person name="Goldberg J."/>
            <person name="Griggs A."/>
            <person name="Gujja S."/>
            <person name="Hansen M."/>
            <person name="Howarth C."/>
            <person name="Imamovic A."/>
            <person name="Ireland A."/>
            <person name="Larimer J."/>
            <person name="McCowan C."/>
            <person name="Murphy C."/>
            <person name="Pearson M."/>
            <person name="Poon T.W."/>
            <person name="Priest M."/>
            <person name="Roberts A."/>
            <person name="Saif S."/>
            <person name="Shea T."/>
            <person name="Sisk P."/>
            <person name="Sykes S."/>
            <person name="Wortman J."/>
            <person name="Nusbaum C."/>
            <person name="Birren B."/>
        </authorList>
    </citation>
    <scope>NUCLEOTIDE SEQUENCE [LARGE SCALE GENOMIC DNA]</scope>
    <source>
        <strain evidence="4 5">CBS 110553</strain>
    </source>
</reference>
<feature type="region of interest" description="Disordered" evidence="1">
    <location>
        <begin position="1"/>
        <end position="25"/>
    </location>
</feature>
<dbReference type="HOGENOM" id="CLU_868254_0_0_1"/>
<protein>
    <submittedName>
        <fullName evidence="4">Uncharacterized protein</fullName>
    </submittedName>
</protein>
<dbReference type="EMBL" id="AMGX01000006">
    <property type="protein sequence ID" value="EXJ71842.1"/>
    <property type="molecule type" value="Genomic_DNA"/>
</dbReference>
<feature type="compositionally biased region" description="Basic and acidic residues" evidence="1">
    <location>
        <begin position="7"/>
        <end position="18"/>
    </location>
</feature>
<dbReference type="RefSeq" id="XP_007743140.1">
    <property type="nucleotide sequence ID" value="XM_007744950.1"/>
</dbReference>
<evidence type="ECO:0000256" key="1">
    <source>
        <dbReference type="SAM" id="MobiDB-lite"/>
    </source>
</evidence>
<gene>
    <name evidence="4" type="ORF">A1O5_04343</name>
</gene>
<sequence>MTSFGGHDAHVYGDETNVRQKPGPQDNWQESVVLAWWDNNVSVGGFQRIGHEPNNPEGAAVELWNNITAPNGTFHKVVNNPLRKEDCPDNGGLGGGDDTLSFEFQEGKHIWNFEEPELSGQLVHVDVGPNIDSFPKKEGIGSDLGAAHFDIPGRVTGWLKVKGQGYKIDGLSIRDHGWGPRSLPPMLSHRWLVGTCGRQFSFIAIAFHSMAAEHHIGRFGWVIRNGEVTYGEKVDMVAYVEVDGATNRGGHLKYTLTTGEVVDIECKAVPAKAFVCFKEGVCCLDRICTFTSGEHKGFMMFETSHNIQHGTRRPITWHNSVIDDGWTDTGVID</sequence>
<dbReference type="AlphaFoldDB" id="W9WUK4"/>
<dbReference type="Pfam" id="PF23213">
    <property type="entry name" value="DUF7065"/>
    <property type="match status" value="1"/>
</dbReference>